<dbReference type="PRINTS" id="PR00111">
    <property type="entry name" value="ABHYDROLASE"/>
</dbReference>
<evidence type="ECO:0000313" key="2">
    <source>
        <dbReference type="EMBL" id="ETN44788.1"/>
    </source>
</evidence>
<dbReference type="HOGENOM" id="CLU_020336_50_3_1"/>
<dbReference type="EMBL" id="KB822713">
    <property type="protein sequence ID" value="ETN44788.1"/>
    <property type="molecule type" value="Genomic_DNA"/>
</dbReference>
<keyword evidence="3" id="KW-1185">Reference proteome</keyword>
<dbReference type="eggNOG" id="ENOG502SKXK">
    <property type="taxonomic scope" value="Eukaryota"/>
</dbReference>
<dbReference type="GeneID" id="19977002"/>
<dbReference type="STRING" id="1220924.W2S9S5"/>
<dbReference type="VEuPathDB" id="FungiDB:HMPREF1541_09663"/>
<evidence type="ECO:0000313" key="3">
    <source>
        <dbReference type="Proteomes" id="UP000030752"/>
    </source>
</evidence>
<proteinExistence type="predicted"/>
<dbReference type="PANTHER" id="PTHR43194:SF2">
    <property type="entry name" value="PEROXISOMAL MEMBRANE PROTEIN LPX1"/>
    <property type="match status" value="1"/>
</dbReference>
<dbReference type="InterPro" id="IPR000073">
    <property type="entry name" value="AB_hydrolase_1"/>
</dbReference>
<sequence length="300" mass="32783">MQTQGSQSMRLTDGRSISYDISTAPEGVTRPLILLANSLCAPYRTWDAVVQQLNTRGIDVLRYDQPGHGLSGSPKNVDETTFESLADDVAALLQHLQISKLDAWVGVSMGSATGVVFATRYPDIIEKLIICDTISSSPRVAGTPDVFQIRSQAAVEAGNLGDIVEQTIDRWFTQAWRQGNPEELSRIRTVMQTTTVEGFAACCHALSAPTFDLRPLAPKLADCVRDVVLVVGENDANLPQSMKELQSLVQGRFSSEKDGKKVDLHVLREAGHVCYLDNPTDFIHVVASELRTETALQGML</sequence>
<dbReference type="Pfam" id="PF00561">
    <property type="entry name" value="Abhydrolase_1"/>
    <property type="match status" value="1"/>
</dbReference>
<dbReference type="PANTHER" id="PTHR43194">
    <property type="entry name" value="HYDROLASE ALPHA/BETA FOLD FAMILY"/>
    <property type="match status" value="1"/>
</dbReference>
<dbReference type="Gene3D" id="3.40.50.1820">
    <property type="entry name" value="alpha/beta hydrolase"/>
    <property type="match status" value="1"/>
</dbReference>
<dbReference type="InterPro" id="IPR050228">
    <property type="entry name" value="Carboxylesterase_BioH"/>
</dbReference>
<gene>
    <name evidence="2" type="ORF">HMPREF1541_09663</name>
</gene>
<organism evidence="2 3">
    <name type="scientific">Cyphellophora europaea (strain CBS 101466)</name>
    <name type="common">Phialophora europaea</name>
    <dbReference type="NCBI Taxonomy" id="1220924"/>
    <lineage>
        <taxon>Eukaryota</taxon>
        <taxon>Fungi</taxon>
        <taxon>Dikarya</taxon>
        <taxon>Ascomycota</taxon>
        <taxon>Pezizomycotina</taxon>
        <taxon>Eurotiomycetes</taxon>
        <taxon>Chaetothyriomycetidae</taxon>
        <taxon>Chaetothyriales</taxon>
        <taxon>Cyphellophoraceae</taxon>
        <taxon>Cyphellophora</taxon>
    </lineage>
</organism>
<protein>
    <recommendedName>
        <fullName evidence="1">AB hydrolase-1 domain-containing protein</fullName>
    </recommendedName>
</protein>
<dbReference type="Proteomes" id="UP000030752">
    <property type="component" value="Unassembled WGS sequence"/>
</dbReference>
<feature type="domain" description="AB hydrolase-1" evidence="1">
    <location>
        <begin position="31"/>
        <end position="278"/>
    </location>
</feature>
<dbReference type="AlphaFoldDB" id="W2S9S5"/>
<dbReference type="RefSeq" id="XP_008712558.1">
    <property type="nucleotide sequence ID" value="XM_008714336.1"/>
</dbReference>
<dbReference type="OrthoDB" id="2851338at2759"/>
<reference evidence="2 3" key="1">
    <citation type="submission" date="2013-03" db="EMBL/GenBank/DDBJ databases">
        <title>The Genome Sequence of Phialophora europaea CBS 101466.</title>
        <authorList>
            <consortium name="The Broad Institute Genomics Platform"/>
            <person name="Cuomo C."/>
            <person name="de Hoog S."/>
            <person name="Gorbushina A."/>
            <person name="Walker B."/>
            <person name="Young S.K."/>
            <person name="Zeng Q."/>
            <person name="Gargeya S."/>
            <person name="Fitzgerald M."/>
            <person name="Haas B."/>
            <person name="Abouelleil A."/>
            <person name="Allen A.W."/>
            <person name="Alvarado L."/>
            <person name="Arachchi H.M."/>
            <person name="Berlin A.M."/>
            <person name="Chapman S.B."/>
            <person name="Gainer-Dewar J."/>
            <person name="Goldberg J."/>
            <person name="Griggs A."/>
            <person name="Gujja S."/>
            <person name="Hansen M."/>
            <person name="Howarth C."/>
            <person name="Imamovic A."/>
            <person name="Ireland A."/>
            <person name="Larimer J."/>
            <person name="McCowan C."/>
            <person name="Murphy C."/>
            <person name="Pearson M."/>
            <person name="Poon T.W."/>
            <person name="Priest M."/>
            <person name="Roberts A."/>
            <person name="Saif S."/>
            <person name="Shea T."/>
            <person name="Sisk P."/>
            <person name="Sykes S."/>
            <person name="Wortman J."/>
            <person name="Nusbaum C."/>
            <person name="Birren B."/>
        </authorList>
    </citation>
    <scope>NUCLEOTIDE SEQUENCE [LARGE SCALE GENOMIC DNA]</scope>
    <source>
        <strain evidence="2 3">CBS 101466</strain>
    </source>
</reference>
<dbReference type="SUPFAM" id="SSF53474">
    <property type="entry name" value="alpha/beta-Hydrolases"/>
    <property type="match status" value="1"/>
</dbReference>
<accession>W2S9S5</accession>
<dbReference type="InParanoid" id="W2S9S5"/>
<dbReference type="InterPro" id="IPR029058">
    <property type="entry name" value="AB_hydrolase_fold"/>
</dbReference>
<name>W2S9S5_CYPE1</name>
<evidence type="ECO:0000259" key="1">
    <source>
        <dbReference type="Pfam" id="PF00561"/>
    </source>
</evidence>